<protein>
    <submittedName>
        <fullName evidence="3">Translation machinery-associated protein 10</fullName>
    </submittedName>
</protein>
<dbReference type="OrthoDB" id="2122308at2759"/>
<dbReference type="VEuPathDB" id="FungiDB:GVI51_F08305"/>
<accession>A0A0W0C8C8</accession>
<evidence type="ECO:0000256" key="1">
    <source>
        <dbReference type="SAM" id="MobiDB-lite"/>
    </source>
</evidence>
<evidence type="ECO:0000313" key="4">
    <source>
        <dbReference type="Proteomes" id="UP000054886"/>
    </source>
</evidence>
<evidence type="ECO:0000259" key="2">
    <source>
        <dbReference type="Pfam" id="PF04774"/>
    </source>
</evidence>
<dbReference type="PhylomeDB" id="A0A0W0C8C8"/>
<dbReference type="VEuPathDB" id="FungiDB:CAGL0F08745g"/>
<feature type="compositionally biased region" description="Polar residues" evidence="1">
    <location>
        <begin position="21"/>
        <end position="31"/>
    </location>
</feature>
<feature type="domain" description="Hyaluronan/mRNA-binding protein" evidence="2">
    <location>
        <begin position="18"/>
        <end position="74"/>
    </location>
</feature>
<dbReference type="AlphaFoldDB" id="A0A0W0C8C8"/>
<feature type="compositionally biased region" description="Basic and acidic residues" evidence="1">
    <location>
        <begin position="74"/>
        <end position="86"/>
    </location>
</feature>
<organism evidence="3 4">
    <name type="scientific">Candida glabrata</name>
    <name type="common">Yeast</name>
    <name type="synonym">Torulopsis glabrata</name>
    <dbReference type="NCBI Taxonomy" id="5478"/>
    <lineage>
        <taxon>Eukaryota</taxon>
        <taxon>Fungi</taxon>
        <taxon>Dikarya</taxon>
        <taxon>Ascomycota</taxon>
        <taxon>Saccharomycotina</taxon>
        <taxon>Saccharomycetes</taxon>
        <taxon>Saccharomycetales</taxon>
        <taxon>Saccharomycetaceae</taxon>
        <taxon>Nakaseomyces</taxon>
    </lineage>
</organism>
<dbReference type="VEuPathDB" id="FungiDB:B1J91_F08745g"/>
<reference evidence="3 4" key="1">
    <citation type="submission" date="2015-10" db="EMBL/GenBank/DDBJ databases">
        <title>Draft genomes sequences of Candida glabrata isolates 1A, 1B, 2A, 2B, 3A and 3B.</title>
        <authorList>
            <person name="Haavelsrud O.E."/>
            <person name="Gaustad P."/>
        </authorList>
    </citation>
    <scope>NUCLEOTIDE SEQUENCE [LARGE SCALE GENOMIC DNA]</scope>
    <source>
        <strain evidence="3">910700640</strain>
    </source>
</reference>
<proteinExistence type="predicted"/>
<dbReference type="EMBL" id="LLZZ01000181">
    <property type="protein sequence ID" value="KTA95746.1"/>
    <property type="molecule type" value="Genomic_DNA"/>
</dbReference>
<dbReference type="VEuPathDB" id="FungiDB:GWK60_F08283"/>
<dbReference type="OMA" id="KWTVHES"/>
<sequence>MTRTNKWTVHEAKANARYFTRNGNFGESPNSVKREGSGKGNWGKPGDEINDLIDAGEIPPIFNKQRRGSNNQQNEHKLGKVQNREL</sequence>
<comment type="caution">
    <text evidence="3">The sequence shown here is derived from an EMBL/GenBank/DDBJ whole genome shotgun (WGS) entry which is preliminary data.</text>
</comment>
<feature type="region of interest" description="Disordered" evidence="1">
    <location>
        <begin position="20"/>
        <end position="86"/>
    </location>
</feature>
<name>A0A0W0C8C8_CANGB</name>
<gene>
    <name evidence="3" type="ORF">AO440_001469</name>
</gene>
<evidence type="ECO:0000313" key="3">
    <source>
        <dbReference type="EMBL" id="KTA95746.1"/>
    </source>
</evidence>
<dbReference type="InterPro" id="IPR006861">
    <property type="entry name" value="HABP4_PAIRBP1-bd"/>
</dbReference>
<dbReference type="Proteomes" id="UP000054886">
    <property type="component" value="Unassembled WGS sequence"/>
</dbReference>
<dbReference type="Pfam" id="PF04774">
    <property type="entry name" value="HABP4_PAI-RBP1"/>
    <property type="match status" value="1"/>
</dbReference>